<dbReference type="InterPro" id="IPR001714">
    <property type="entry name" value="Pept_M24_MAP"/>
</dbReference>
<feature type="binding site" evidence="6">
    <location>
        <position position="106"/>
    </location>
    <ligand>
        <name>a divalent metal cation</name>
        <dbReference type="ChEBI" id="CHEBI:60240"/>
        <label>1</label>
    </ligand>
</feature>
<organism evidence="9 10">
    <name type="scientific">Veillonella montpellierensis DNF00314</name>
    <dbReference type="NCBI Taxonomy" id="1401067"/>
    <lineage>
        <taxon>Bacteria</taxon>
        <taxon>Bacillati</taxon>
        <taxon>Bacillota</taxon>
        <taxon>Negativicutes</taxon>
        <taxon>Veillonellales</taxon>
        <taxon>Veillonellaceae</taxon>
        <taxon>Veillonella</taxon>
    </lineage>
</organism>
<evidence type="ECO:0000313" key="9">
    <source>
        <dbReference type="EMBL" id="KGF46376.1"/>
    </source>
</evidence>
<feature type="binding site" evidence="6">
    <location>
        <position position="233"/>
    </location>
    <ligand>
        <name>a divalent metal cation</name>
        <dbReference type="ChEBI" id="CHEBI:60240"/>
        <label>2</label>
        <note>catalytic</note>
    </ligand>
</feature>
<keyword evidence="3 6" id="KW-0645">Protease</keyword>
<dbReference type="PANTHER" id="PTHR43330:SF27">
    <property type="entry name" value="METHIONINE AMINOPEPTIDASE"/>
    <property type="match status" value="1"/>
</dbReference>
<dbReference type="InterPro" id="IPR000994">
    <property type="entry name" value="Pept_M24"/>
</dbReference>
<dbReference type="AlphaFoldDB" id="A0A096AII9"/>
<evidence type="ECO:0000259" key="8">
    <source>
        <dbReference type="Pfam" id="PF00557"/>
    </source>
</evidence>
<dbReference type="RefSeq" id="WP_028257998.1">
    <property type="nucleotide sequence ID" value="NZ_JRNT01000042.1"/>
</dbReference>
<comment type="catalytic activity">
    <reaction evidence="6 7">
        <text>Release of N-terminal amino acids, preferentially methionine, from peptides and arylamides.</text>
        <dbReference type="EC" id="3.4.11.18"/>
    </reaction>
</comment>
<sequence length="256" mass="27824">MIILKSPTEIECIRRASALTAKTLEVLIEAAKPGVTTLELDTLAEEYIRSHGGTPSCKGYYGYPATICASVNDVVVHGIPSAKQKLKHGDIISIDLVSCVDGYHGDSCVTIPIGHVKPDVHKLLKVTEESLFKGIEQVVVGNRIGDISHAVQTYAEKYGYGIVRDFVGHGIGRDMHEDPQIPNYGMAGHGPLLKPGMVICIEPMITMGTYKVRVLGDDWTTVTLDGKPAAHFEHTVVVTENGPEILTMRSEPRLIK</sequence>
<dbReference type="Pfam" id="PF00557">
    <property type="entry name" value="Peptidase_M24"/>
    <property type="match status" value="1"/>
</dbReference>
<dbReference type="GO" id="GO:0005829">
    <property type="term" value="C:cytosol"/>
    <property type="evidence" value="ECO:0007669"/>
    <property type="project" value="TreeGrafter"/>
</dbReference>
<feature type="binding site" evidence="6">
    <location>
        <position position="106"/>
    </location>
    <ligand>
        <name>a divalent metal cation</name>
        <dbReference type="ChEBI" id="CHEBI:60240"/>
        <label>2</label>
        <note>catalytic</note>
    </ligand>
</feature>
<dbReference type="EC" id="3.4.11.18" evidence="6 7"/>
<comment type="cofactor">
    <cofactor evidence="6">
        <name>Co(2+)</name>
        <dbReference type="ChEBI" id="CHEBI:48828"/>
    </cofactor>
    <cofactor evidence="6">
        <name>Zn(2+)</name>
        <dbReference type="ChEBI" id="CHEBI:29105"/>
    </cofactor>
    <cofactor evidence="6">
        <name>Mn(2+)</name>
        <dbReference type="ChEBI" id="CHEBI:29035"/>
    </cofactor>
    <cofactor evidence="6">
        <name>Fe(2+)</name>
        <dbReference type="ChEBI" id="CHEBI:29033"/>
    </cofactor>
    <text evidence="6">Binds 2 divalent metal cations per subunit. Has a high-affinity and a low affinity metal-binding site. The true nature of the physiological cofactor is under debate. The enzyme is active with cobalt, zinc, manganese or divalent iron ions. Most likely, methionine aminopeptidases function as mononuclear Fe(2+)-metalloproteases under physiological conditions, and the catalytically relevant metal-binding site has been assigned to the histidine-containing high-affinity site.</text>
</comment>
<evidence type="ECO:0000256" key="1">
    <source>
        <dbReference type="ARBA" id="ARBA00002521"/>
    </source>
</evidence>
<name>A0A096AII9_9FIRM</name>
<comment type="function">
    <text evidence="1 6">Removes the N-terminal methionine from nascent proteins. The N-terminal methionine is often cleaved when the second residue in the primary sequence is small and uncharged (Met-Ala-, Cys, Gly, Pro, Ser, Thr, or Val). Requires deformylation of the N(alpha)-formylated initiator methionine before it can be hydrolyzed.</text>
</comment>
<comment type="caution">
    <text evidence="9">The sequence shown here is derived from an EMBL/GenBank/DDBJ whole genome shotgun (WGS) entry which is preliminary data.</text>
</comment>
<dbReference type="GO" id="GO:0004239">
    <property type="term" value="F:initiator methionyl aminopeptidase activity"/>
    <property type="evidence" value="ECO:0007669"/>
    <property type="project" value="UniProtKB-UniRule"/>
</dbReference>
<comment type="subunit">
    <text evidence="6">Monomer.</text>
</comment>
<evidence type="ECO:0000313" key="10">
    <source>
        <dbReference type="Proteomes" id="UP000029628"/>
    </source>
</evidence>
<keyword evidence="4 6" id="KW-0479">Metal-binding</keyword>
<dbReference type="InterPro" id="IPR036005">
    <property type="entry name" value="Creatinase/aminopeptidase-like"/>
</dbReference>
<reference evidence="9 10" key="1">
    <citation type="submission" date="2014-07" db="EMBL/GenBank/DDBJ databases">
        <authorList>
            <person name="McCorrison J."/>
            <person name="Sanka R."/>
            <person name="Torralba M."/>
            <person name="Gillis M."/>
            <person name="Haft D.H."/>
            <person name="Methe B."/>
            <person name="Sutton G."/>
            <person name="Nelson K.E."/>
        </authorList>
    </citation>
    <scope>NUCLEOTIDE SEQUENCE [LARGE SCALE GENOMIC DNA]</scope>
    <source>
        <strain evidence="9 10">DNF00314</strain>
    </source>
</reference>
<dbReference type="EMBL" id="JRNT01000042">
    <property type="protein sequence ID" value="KGF46376.1"/>
    <property type="molecule type" value="Genomic_DNA"/>
</dbReference>
<keyword evidence="2 6" id="KW-0031">Aminopeptidase</keyword>
<dbReference type="Gene3D" id="3.90.230.10">
    <property type="entry name" value="Creatinase/methionine aminopeptidase superfamily"/>
    <property type="match status" value="1"/>
</dbReference>
<feature type="binding site" evidence="6">
    <location>
        <position position="176"/>
    </location>
    <ligand>
        <name>substrate</name>
    </ligand>
</feature>
<feature type="binding site" evidence="6">
    <location>
        <position position="169"/>
    </location>
    <ligand>
        <name>a divalent metal cation</name>
        <dbReference type="ChEBI" id="CHEBI:60240"/>
        <label>2</label>
        <note>catalytic</note>
    </ligand>
</feature>
<evidence type="ECO:0000256" key="6">
    <source>
        <dbReference type="HAMAP-Rule" id="MF_01974"/>
    </source>
</evidence>
<keyword evidence="10" id="KW-1185">Reference proteome</keyword>
<evidence type="ECO:0000256" key="3">
    <source>
        <dbReference type="ARBA" id="ARBA00022670"/>
    </source>
</evidence>
<dbReference type="NCBIfam" id="TIGR00500">
    <property type="entry name" value="met_pdase_I"/>
    <property type="match status" value="1"/>
</dbReference>
<comment type="similarity">
    <text evidence="6">Belongs to the peptidase M24A family. Methionine aminopeptidase type 1 subfamily.</text>
</comment>
<feature type="binding site" evidence="6">
    <location>
        <position position="233"/>
    </location>
    <ligand>
        <name>a divalent metal cation</name>
        <dbReference type="ChEBI" id="CHEBI:60240"/>
        <label>1</label>
    </ligand>
</feature>
<dbReference type="GO" id="GO:0046872">
    <property type="term" value="F:metal ion binding"/>
    <property type="evidence" value="ECO:0007669"/>
    <property type="project" value="UniProtKB-UniRule"/>
</dbReference>
<protein>
    <recommendedName>
        <fullName evidence="6 7">Methionine aminopeptidase</fullName>
        <shortName evidence="6">MAP</shortName>
        <shortName evidence="6">MetAP</shortName>
        <ecNumber evidence="6 7">3.4.11.18</ecNumber>
    </recommendedName>
    <alternativeName>
        <fullName evidence="6">Peptidase M</fullName>
    </alternativeName>
</protein>
<dbReference type="HAMAP" id="MF_01974">
    <property type="entry name" value="MetAP_1"/>
    <property type="match status" value="1"/>
</dbReference>
<evidence type="ECO:0000256" key="7">
    <source>
        <dbReference type="RuleBase" id="RU003653"/>
    </source>
</evidence>
<dbReference type="PRINTS" id="PR00599">
    <property type="entry name" value="MAPEPTIDASE"/>
</dbReference>
<dbReference type="PROSITE" id="PS00680">
    <property type="entry name" value="MAP_1"/>
    <property type="match status" value="1"/>
</dbReference>
<keyword evidence="5 6" id="KW-0378">Hydrolase</keyword>
<feature type="binding site" evidence="6">
    <location>
        <position position="95"/>
    </location>
    <ligand>
        <name>a divalent metal cation</name>
        <dbReference type="ChEBI" id="CHEBI:60240"/>
        <label>1</label>
    </ligand>
</feature>
<dbReference type="InterPro" id="IPR002467">
    <property type="entry name" value="Pept_M24A_MAP1"/>
</dbReference>
<dbReference type="GO" id="GO:0006508">
    <property type="term" value="P:proteolysis"/>
    <property type="evidence" value="ECO:0007669"/>
    <property type="project" value="UniProtKB-KW"/>
</dbReference>
<evidence type="ECO:0000256" key="4">
    <source>
        <dbReference type="ARBA" id="ARBA00022723"/>
    </source>
</evidence>
<feature type="binding site" evidence="6">
    <location>
        <position position="77"/>
    </location>
    <ligand>
        <name>substrate</name>
    </ligand>
</feature>
<dbReference type="Proteomes" id="UP000029628">
    <property type="component" value="Unassembled WGS sequence"/>
</dbReference>
<accession>A0A096AII9</accession>
<dbReference type="SUPFAM" id="SSF55920">
    <property type="entry name" value="Creatinase/aminopeptidase"/>
    <property type="match status" value="1"/>
</dbReference>
<feature type="domain" description="Peptidase M24" evidence="8">
    <location>
        <begin position="11"/>
        <end position="240"/>
    </location>
</feature>
<evidence type="ECO:0000256" key="5">
    <source>
        <dbReference type="ARBA" id="ARBA00022801"/>
    </source>
</evidence>
<dbReference type="PANTHER" id="PTHR43330">
    <property type="entry name" value="METHIONINE AMINOPEPTIDASE"/>
    <property type="match status" value="1"/>
</dbReference>
<dbReference type="CDD" id="cd01086">
    <property type="entry name" value="MetAP1"/>
    <property type="match status" value="1"/>
</dbReference>
<feature type="binding site" evidence="6">
    <location>
        <position position="202"/>
    </location>
    <ligand>
        <name>a divalent metal cation</name>
        <dbReference type="ChEBI" id="CHEBI:60240"/>
        <label>2</label>
        <note>catalytic</note>
    </ligand>
</feature>
<gene>
    <name evidence="6" type="primary">map</name>
    <name evidence="9" type="ORF">HMPREF0872_08545</name>
</gene>
<evidence type="ECO:0000256" key="2">
    <source>
        <dbReference type="ARBA" id="ARBA00022438"/>
    </source>
</evidence>
<proteinExistence type="inferred from homology"/>
<dbReference type="eggNOG" id="COG0024">
    <property type="taxonomic scope" value="Bacteria"/>
</dbReference>
<dbReference type="GO" id="GO:0070006">
    <property type="term" value="F:metalloaminopeptidase activity"/>
    <property type="evidence" value="ECO:0007669"/>
    <property type="project" value="UniProtKB-UniRule"/>
</dbReference>